<accession>A0ABU1W914</accession>
<dbReference type="InterPro" id="IPR002104">
    <property type="entry name" value="Integrase_catalytic"/>
</dbReference>
<dbReference type="InterPro" id="IPR011010">
    <property type="entry name" value="DNA_brk_join_enz"/>
</dbReference>
<dbReference type="InterPro" id="IPR013762">
    <property type="entry name" value="Integrase-like_cat_sf"/>
</dbReference>
<sequence>MATATNKLTALSIKSARAGKHADGLGLYLEVTGSGGRYWRMKYRFAGKEKRLAFGVYPEVGLAEARERRDEARRVLRNGQDPSAARAATKAAAKRDAMAGFELAATAWLEHKRPGWAPETYRKAKYVTEMYLIPKLRRRSVATLTTKDAVAALVEIGKGAPALAAKARQYLQGITRYAEQHGLREDGRVLSLRGAVPTHEKGHIPAATNVKTITTLVKAIENYPTPVTRAALKLAMLTAMRPGIVAAARWDEIDLDVGEWHVAGHRMKTKHDHLVPLPTQAISALREMQAYKDGRMYVFPPLARQATPHLHRDALSAALRRLGFQGQHATHGFRGMLRTVARERLNVDIDVLEAQLAHAKRGDVQKAYDRTTFGDARREAMQAWADYLDNLRQVA</sequence>
<comment type="similarity">
    <text evidence="1">Belongs to the 'phage' integrase family.</text>
</comment>
<protein>
    <submittedName>
        <fullName evidence="6">Integrase</fullName>
    </submittedName>
</protein>
<keyword evidence="7" id="KW-1185">Reference proteome</keyword>
<dbReference type="Gene3D" id="1.10.443.10">
    <property type="entry name" value="Intergrase catalytic core"/>
    <property type="match status" value="1"/>
</dbReference>
<evidence type="ECO:0000313" key="6">
    <source>
        <dbReference type="EMBL" id="MDR7134041.1"/>
    </source>
</evidence>
<dbReference type="EMBL" id="JAVDVY010000001">
    <property type="protein sequence ID" value="MDR7134041.1"/>
    <property type="molecule type" value="Genomic_DNA"/>
</dbReference>
<dbReference type="Pfam" id="PF13356">
    <property type="entry name" value="Arm-DNA-bind_3"/>
    <property type="match status" value="1"/>
</dbReference>
<evidence type="ECO:0000313" key="7">
    <source>
        <dbReference type="Proteomes" id="UP001251524"/>
    </source>
</evidence>
<evidence type="ECO:0000256" key="4">
    <source>
        <dbReference type="ARBA" id="ARBA00023172"/>
    </source>
</evidence>
<reference evidence="6 7" key="1">
    <citation type="submission" date="2023-07" db="EMBL/GenBank/DDBJ databases">
        <title>Sorghum-associated microbial communities from plants grown in Nebraska, USA.</title>
        <authorList>
            <person name="Schachtman D."/>
        </authorList>
    </citation>
    <scope>NUCLEOTIDE SEQUENCE [LARGE SCALE GENOMIC DNA]</scope>
    <source>
        <strain evidence="6 7">BE198</strain>
    </source>
</reference>
<name>A0ABU1W914_9GAMM</name>
<dbReference type="Pfam" id="PF00589">
    <property type="entry name" value="Phage_integrase"/>
    <property type="match status" value="1"/>
</dbReference>
<comment type="caution">
    <text evidence="6">The sequence shown here is derived from an EMBL/GenBank/DDBJ whole genome shotgun (WGS) entry which is preliminary data.</text>
</comment>
<dbReference type="CDD" id="cd00801">
    <property type="entry name" value="INT_P4_C"/>
    <property type="match status" value="1"/>
</dbReference>
<dbReference type="PROSITE" id="PS51898">
    <property type="entry name" value="TYR_RECOMBINASE"/>
    <property type="match status" value="1"/>
</dbReference>
<dbReference type="InterPro" id="IPR025166">
    <property type="entry name" value="Integrase_DNA_bind_dom"/>
</dbReference>
<keyword evidence="3" id="KW-0238">DNA-binding</keyword>
<gene>
    <name evidence="6" type="ORF">J2X06_001225</name>
</gene>
<dbReference type="Gene3D" id="1.10.150.130">
    <property type="match status" value="1"/>
</dbReference>
<dbReference type="Gene3D" id="3.30.160.390">
    <property type="entry name" value="Integrase, DNA-binding domain"/>
    <property type="match status" value="1"/>
</dbReference>
<dbReference type="SUPFAM" id="SSF56349">
    <property type="entry name" value="DNA breaking-rejoining enzymes"/>
    <property type="match status" value="1"/>
</dbReference>
<evidence type="ECO:0000259" key="5">
    <source>
        <dbReference type="PROSITE" id="PS51898"/>
    </source>
</evidence>
<dbReference type="InterPro" id="IPR038488">
    <property type="entry name" value="Integrase_DNA-bd_sf"/>
</dbReference>
<evidence type="ECO:0000256" key="1">
    <source>
        <dbReference type="ARBA" id="ARBA00008857"/>
    </source>
</evidence>
<dbReference type="InterPro" id="IPR050808">
    <property type="entry name" value="Phage_Integrase"/>
</dbReference>
<dbReference type="Pfam" id="PF22022">
    <property type="entry name" value="Phage_int_M"/>
    <property type="match status" value="1"/>
</dbReference>
<dbReference type="Proteomes" id="UP001251524">
    <property type="component" value="Unassembled WGS sequence"/>
</dbReference>
<evidence type="ECO:0000256" key="2">
    <source>
        <dbReference type="ARBA" id="ARBA00022908"/>
    </source>
</evidence>
<dbReference type="RefSeq" id="WP_310059668.1">
    <property type="nucleotide sequence ID" value="NZ_JAVDVY010000001.1"/>
</dbReference>
<dbReference type="PANTHER" id="PTHR30629:SF2">
    <property type="entry name" value="PROPHAGE INTEGRASE INTS-RELATED"/>
    <property type="match status" value="1"/>
</dbReference>
<dbReference type="InterPro" id="IPR053876">
    <property type="entry name" value="Phage_int_M"/>
</dbReference>
<keyword evidence="4" id="KW-0233">DNA recombination</keyword>
<feature type="domain" description="Tyr recombinase" evidence="5">
    <location>
        <begin position="203"/>
        <end position="381"/>
    </location>
</feature>
<evidence type="ECO:0000256" key="3">
    <source>
        <dbReference type="ARBA" id="ARBA00023125"/>
    </source>
</evidence>
<keyword evidence="2" id="KW-0229">DNA integration</keyword>
<dbReference type="InterPro" id="IPR010998">
    <property type="entry name" value="Integrase_recombinase_N"/>
</dbReference>
<dbReference type="PANTHER" id="PTHR30629">
    <property type="entry name" value="PROPHAGE INTEGRASE"/>
    <property type="match status" value="1"/>
</dbReference>
<proteinExistence type="inferred from homology"/>
<organism evidence="6 7">
    <name type="scientific">Lysobacter niastensis</name>
    <dbReference type="NCBI Taxonomy" id="380629"/>
    <lineage>
        <taxon>Bacteria</taxon>
        <taxon>Pseudomonadati</taxon>
        <taxon>Pseudomonadota</taxon>
        <taxon>Gammaproteobacteria</taxon>
        <taxon>Lysobacterales</taxon>
        <taxon>Lysobacteraceae</taxon>
        <taxon>Lysobacter</taxon>
    </lineage>
</organism>